<dbReference type="PROSITE" id="PS00211">
    <property type="entry name" value="ABC_TRANSPORTER_1"/>
    <property type="match status" value="1"/>
</dbReference>
<organism evidence="12">
    <name type="scientific">Streptantibioticus silvisoli</name>
    <dbReference type="NCBI Taxonomy" id="2705255"/>
    <lineage>
        <taxon>Bacteria</taxon>
        <taxon>Bacillati</taxon>
        <taxon>Actinomycetota</taxon>
        <taxon>Actinomycetes</taxon>
        <taxon>Kitasatosporales</taxon>
        <taxon>Streptomycetaceae</taxon>
        <taxon>Streptantibioticus</taxon>
    </lineage>
</organism>
<feature type="domain" description="ABC transmembrane type-1" evidence="11">
    <location>
        <begin position="28"/>
        <end position="310"/>
    </location>
</feature>
<protein>
    <submittedName>
        <fullName evidence="12">ABC transporter ATP-binding protein</fullName>
    </submittedName>
</protein>
<dbReference type="FunFam" id="3.40.50.300:FF:000854">
    <property type="entry name" value="Multidrug ABC transporter ATP-binding protein"/>
    <property type="match status" value="1"/>
</dbReference>
<dbReference type="InterPro" id="IPR027417">
    <property type="entry name" value="P-loop_NTPase"/>
</dbReference>
<dbReference type="InterPro" id="IPR003593">
    <property type="entry name" value="AAA+_ATPase"/>
</dbReference>
<keyword evidence="3" id="KW-1003">Cell membrane</keyword>
<keyword evidence="4 9" id="KW-0812">Transmembrane</keyword>
<comment type="subcellular location">
    <subcellularLocation>
        <location evidence="1">Cell membrane</location>
        <topology evidence="1">Multi-pass membrane protein</topology>
    </subcellularLocation>
</comment>
<dbReference type="EMBL" id="JABXJJ020000019">
    <property type="protein sequence ID" value="MDI5970994.1"/>
    <property type="molecule type" value="Genomic_DNA"/>
</dbReference>
<dbReference type="GO" id="GO:0015421">
    <property type="term" value="F:ABC-type oligopeptide transporter activity"/>
    <property type="evidence" value="ECO:0007669"/>
    <property type="project" value="TreeGrafter"/>
</dbReference>
<dbReference type="InterPro" id="IPR017871">
    <property type="entry name" value="ABC_transporter-like_CS"/>
</dbReference>
<evidence type="ECO:0000256" key="5">
    <source>
        <dbReference type="ARBA" id="ARBA00022741"/>
    </source>
</evidence>
<feature type="domain" description="ABC transporter" evidence="10">
    <location>
        <begin position="344"/>
        <end position="579"/>
    </location>
</feature>
<dbReference type="GO" id="GO:0005524">
    <property type="term" value="F:ATP binding"/>
    <property type="evidence" value="ECO:0007669"/>
    <property type="project" value="UniProtKB-KW"/>
</dbReference>
<dbReference type="PROSITE" id="PS50893">
    <property type="entry name" value="ABC_TRANSPORTER_2"/>
    <property type="match status" value="1"/>
</dbReference>
<evidence type="ECO:0000256" key="3">
    <source>
        <dbReference type="ARBA" id="ARBA00022475"/>
    </source>
</evidence>
<feature type="transmembrane region" description="Helical" evidence="9">
    <location>
        <begin position="137"/>
        <end position="159"/>
    </location>
</feature>
<feature type="transmembrane region" description="Helical" evidence="9">
    <location>
        <begin position="165"/>
        <end position="186"/>
    </location>
</feature>
<comment type="caution">
    <text evidence="12">The sequence shown here is derived from an EMBL/GenBank/DDBJ whole genome shotgun (WGS) entry which is preliminary data.</text>
</comment>
<evidence type="ECO:0000256" key="4">
    <source>
        <dbReference type="ARBA" id="ARBA00022692"/>
    </source>
</evidence>
<feature type="transmembrane region" description="Helical" evidence="9">
    <location>
        <begin position="283"/>
        <end position="308"/>
    </location>
</feature>
<dbReference type="CDD" id="cd18548">
    <property type="entry name" value="ABC_6TM_Tm287_like"/>
    <property type="match status" value="1"/>
</dbReference>
<dbReference type="Gene3D" id="1.20.1560.10">
    <property type="entry name" value="ABC transporter type 1, transmembrane domain"/>
    <property type="match status" value="1"/>
</dbReference>
<dbReference type="SUPFAM" id="SSF52540">
    <property type="entry name" value="P-loop containing nucleoside triphosphate hydrolases"/>
    <property type="match status" value="1"/>
</dbReference>
<proteinExistence type="predicted"/>
<keyword evidence="5" id="KW-0547">Nucleotide-binding</keyword>
<dbReference type="Pfam" id="PF00664">
    <property type="entry name" value="ABC_membrane"/>
    <property type="match status" value="1"/>
</dbReference>
<evidence type="ECO:0000259" key="11">
    <source>
        <dbReference type="PROSITE" id="PS50929"/>
    </source>
</evidence>
<evidence type="ECO:0000256" key="1">
    <source>
        <dbReference type="ARBA" id="ARBA00004651"/>
    </source>
</evidence>
<evidence type="ECO:0000256" key="9">
    <source>
        <dbReference type="SAM" id="Phobius"/>
    </source>
</evidence>
<keyword evidence="2" id="KW-0813">Transport</keyword>
<dbReference type="InterPro" id="IPR003439">
    <property type="entry name" value="ABC_transporter-like_ATP-bd"/>
</dbReference>
<dbReference type="InterPro" id="IPR011527">
    <property type="entry name" value="ABC1_TM_dom"/>
</dbReference>
<feature type="transmembrane region" description="Helical" evidence="9">
    <location>
        <begin position="250"/>
        <end position="271"/>
    </location>
</feature>
<evidence type="ECO:0000256" key="2">
    <source>
        <dbReference type="ARBA" id="ARBA00022448"/>
    </source>
</evidence>
<evidence type="ECO:0000256" key="6">
    <source>
        <dbReference type="ARBA" id="ARBA00022840"/>
    </source>
</evidence>
<dbReference type="GO" id="GO:0005886">
    <property type="term" value="C:plasma membrane"/>
    <property type="evidence" value="ECO:0007669"/>
    <property type="project" value="UniProtKB-SubCell"/>
</dbReference>
<dbReference type="Pfam" id="PF00005">
    <property type="entry name" value="ABC_tran"/>
    <property type="match status" value="1"/>
</dbReference>
<dbReference type="PROSITE" id="PS50929">
    <property type="entry name" value="ABC_TM1F"/>
    <property type="match status" value="1"/>
</dbReference>
<dbReference type="GO" id="GO:0016887">
    <property type="term" value="F:ATP hydrolysis activity"/>
    <property type="evidence" value="ECO:0007669"/>
    <property type="project" value="InterPro"/>
</dbReference>
<dbReference type="PANTHER" id="PTHR43394:SF1">
    <property type="entry name" value="ATP-BINDING CASSETTE SUB-FAMILY B MEMBER 10, MITOCHONDRIAL"/>
    <property type="match status" value="1"/>
</dbReference>
<keyword evidence="7 9" id="KW-1133">Transmembrane helix</keyword>
<evidence type="ECO:0000259" key="10">
    <source>
        <dbReference type="PROSITE" id="PS50893"/>
    </source>
</evidence>
<dbReference type="AlphaFoldDB" id="A0AA90KH54"/>
<feature type="transmembrane region" description="Helical" evidence="9">
    <location>
        <begin position="25"/>
        <end position="46"/>
    </location>
</feature>
<dbReference type="InterPro" id="IPR039421">
    <property type="entry name" value="Type_1_exporter"/>
</dbReference>
<dbReference type="PANTHER" id="PTHR43394">
    <property type="entry name" value="ATP-DEPENDENT PERMEASE MDL1, MITOCHONDRIAL"/>
    <property type="match status" value="1"/>
</dbReference>
<sequence>MTTAPPATGTPLGTLLRRLLRRHRLPLAALLAMQLLQCACMLYLPAVNADLIDHGVLRGDTGYITAQLPLMLALALVQMAALVTVAGLSSWISGCVGHDIREAVFGLVHAFSTREFARHGIPSLVTRTINDVQQVQVFTQTCLAVALSAPVTCVGGILMALRQDVPLACVLVVEVPVLTVVILAIVRRMQPVFRVLQGGIDTVNRILREQITGLRIVRAFRKEDVERARFAAANDALTDSALRAGRLTTLMFPLAQTLVNLTAVPLLLWAAHRVGSGSMPLGAVTAFLSYLTQILVAVVSATTAFAMLPRAQVCAERITQVLSTAPELTPPAVPVRDLDPGRGVRITGAVFTHPGAQEPVLRDIDLVAEPGRTVAVVGSTGSGKSTVLSLVARLADVTSGQVLVGGQDVRDIDPAVLARTVGLVPQGALLLSGTVASNLRYGRPAATDEDLWRALRAAEAEHFVRALDGGLGAAVAQGGSNFSGGQRQRLAMARVLVQRPRVYLLDDPFSALDQATELAVRASLAREVGDGTVLLVTQRIGAAMAADRIVVLDEGRVSGAGTHRELLEHNATYREMVVSQFPDGDPSRPGEPVSR</sequence>
<dbReference type="SUPFAM" id="SSF90123">
    <property type="entry name" value="ABC transporter transmembrane region"/>
    <property type="match status" value="1"/>
</dbReference>
<gene>
    <name evidence="12" type="ORF">POF50_016860</name>
</gene>
<reference evidence="12" key="1">
    <citation type="submission" date="2023-05" db="EMBL/GenBank/DDBJ databases">
        <title>Streptantibioticus silvisoli sp. nov., acidotolerant actinomycetes 1 from pine litter.</title>
        <authorList>
            <person name="Swiecimska M."/>
            <person name="Golinska P."/>
            <person name="Sangal V."/>
            <person name="Wachnowicz B."/>
            <person name="Goodfellow M."/>
        </authorList>
    </citation>
    <scope>NUCLEOTIDE SEQUENCE</scope>
    <source>
        <strain evidence="12">SL13</strain>
    </source>
</reference>
<dbReference type="Gene3D" id="3.40.50.300">
    <property type="entry name" value="P-loop containing nucleotide triphosphate hydrolases"/>
    <property type="match status" value="1"/>
</dbReference>
<evidence type="ECO:0000313" key="12">
    <source>
        <dbReference type="EMBL" id="MDI5970994.1"/>
    </source>
</evidence>
<name>A0AA90KH54_9ACTN</name>
<accession>A0AA90KH54</accession>
<feature type="transmembrane region" description="Helical" evidence="9">
    <location>
        <begin position="66"/>
        <end position="92"/>
    </location>
</feature>
<dbReference type="InterPro" id="IPR036640">
    <property type="entry name" value="ABC1_TM_sf"/>
</dbReference>
<keyword evidence="6 12" id="KW-0067">ATP-binding</keyword>
<dbReference type="RefSeq" id="WP_271312703.1">
    <property type="nucleotide sequence ID" value="NZ_JABXJJ020000019.1"/>
</dbReference>
<keyword evidence="8 9" id="KW-0472">Membrane</keyword>
<evidence type="ECO:0000256" key="7">
    <source>
        <dbReference type="ARBA" id="ARBA00022989"/>
    </source>
</evidence>
<evidence type="ECO:0000256" key="8">
    <source>
        <dbReference type="ARBA" id="ARBA00023136"/>
    </source>
</evidence>
<dbReference type="SMART" id="SM00382">
    <property type="entry name" value="AAA"/>
    <property type="match status" value="1"/>
</dbReference>